<dbReference type="GO" id="GO:0004714">
    <property type="term" value="F:transmembrane receptor protein tyrosine kinase activity"/>
    <property type="evidence" value="ECO:0007669"/>
    <property type="project" value="InterPro"/>
</dbReference>
<protein>
    <submittedName>
        <fullName evidence="1">Receptor-like protein kinase FERONIA</fullName>
    </submittedName>
</protein>
<organism evidence="1 2">
    <name type="scientific">Cinnamomum micranthum f. kanehirae</name>
    <dbReference type="NCBI Taxonomy" id="337451"/>
    <lineage>
        <taxon>Eukaryota</taxon>
        <taxon>Viridiplantae</taxon>
        <taxon>Streptophyta</taxon>
        <taxon>Embryophyta</taxon>
        <taxon>Tracheophyta</taxon>
        <taxon>Spermatophyta</taxon>
        <taxon>Magnoliopsida</taxon>
        <taxon>Magnoliidae</taxon>
        <taxon>Laurales</taxon>
        <taxon>Lauraceae</taxon>
        <taxon>Cinnamomum</taxon>
    </lineage>
</organism>
<name>A0A443Q4V9_9MAGN</name>
<dbReference type="InterPro" id="IPR045272">
    <property type="entry name" value="ANXUR1/2-like"/>
</dbReference>
<comment type="caution">
    <text evidence="1">The sequence shown here is derived from an EMBL/GenBank/DDBJ whole genome shotgun (WGS) entry which is preliminary data.</text>
</comment>
<keyword evidence="1" id="KW-0418">Kinase</keyword>
<keyword evidence="1" id="KW-0675">Receptor</keyword>
<gene>
    <name evidence="1" type="ORF">CKAN_02749300</name>
</gene>
<dbReference type="STRING" id="337451.A0A443Q4V9"/>
<dbReference type="PANTHER" id="PTHR34590">
    <property type="entry name" value="OS03G0124300 PROTEIN-RELATED"/>
    <property type="match status" value="1"/>
</dbReference>
<accession>A0A443Q4V9</accession>
<reference evidence="1 2" key="1">
    <citation type="journal article" date="2019" name="Nat. Plants">
        <title>Stout camphor tree genome fills gaps in understanding of flowering plant genome evolution.</title>
        <authorList>
            <person name="Chaw S.M."/>
            <person name="Liu Y.C."/>
            <person name="Wu Y.W."/>
            <person name="Wang H.Y."/>
            <person name="Lin C.I."/>
            <person name="Wu C.S."/>
            <person name="Ke H.M."/>
            <person name="Chang L.Y."/>
            <person name="Hsu C.Y."/>
            <person name="Yang H.T."/>
            <person name="Sudianto E."/>
            <person name="Hsu M.H."/>
            <person name="Wu K.P."/>
            <person name="Wang L.N."/>
            <person name="Leebens-Mack J.H."/>
            <person name="Tsai I.J."/>
        </authorList>
    </citation>
    <scope>NUCLEOTIDE SEQUENCE [LARGE SCALE GENOMIC DNA]</scope>
    <source>
        <strain evidence="2">cv. Chaw 1501</strain>
        <tissue evidence="1">Young leaves</tissue>
    </source>
</reference>
<keyword evidence="2" id="KW-1185">Reference proteome</keyword>
<sequence length="175" mass="19292">MSCFLSFSSVFFSTFFNGFSGISAANDLILLNCGSAEDGIDADNRKWYGDSSSKFLLSSSGSSQEKAEFQDPSLPSESLIWKQHIGFQPHPEIGIGSDSISTLHRMVGEMNPIHSSLLHLMDHTPPQFSAAITAKALTLAYIMREFSLSPIHDSIHLTFAPSDKHSAFLCIHQWH</sequence>
<evidence type="ECO:0000313" key="2">
    <source>
        <dbReference type="Proteomes" id="UP000283530"/>
    </source>
</evidence>
<proteinExistence type="predicted"/>
<dbReference type="Proteomes" id="UP000283530">
    <property type="component" value="Unassembled WGS sequence"/>
</dbReference>
<evidence type="ECO:0000313" key="1">
    <source>
        <dbReference type="EMBL" id="RWR98007.1"/>
    </source>
</evidence>
<dbReference type="PANTHER" id="PTHR34590:SF5">
    <property type="entry name" value="OS04G0586500 PROTEIN"/>
    <property type="match status" value="1"/>
</dbReference>
<keyword evidence="1" id="KW-0808">Transferase</keyword>
<dbReference type="EMBL" id="QPKB01000379">
    <property type="protein sequence ID" value="RWR98007.1"/>
    <property type="molecule type" value="Genomic_DNA"/>
</dbReference>
<dbReference type="OrthoDB" id="1903759at2759"/>
<dbReference type="AlphaFoldDB" id="A0A443Q4V9"/>